<protein>
    <recommendedName>
        <fullName evidence="4">Multicomponent Na+:H+ antiporter subunit B</fullName>
    </recommendedName>
</protein>
<sequence length="86" mass="9932">MIKKILVLLMLFTILVFFMITISDFNINTYTKDYLLENGYKETGSQNLITAVYLDYRLYDSIFEAGVLLVTVSGIIFMSKKDDEVL</sequence>
<keyword evidence="1" id="KW-1133">Transmembrane helix</keyword>
<keyword evidence="1" id="KW-0812">Transmembrane</keyword>
<feature type="transmembrane region" description="Helical" evidence="1">
    <location>
        <begin position="62"/>
        <end position="79"/>
    </location>
</feature>
<evidence type="ECO:0008006" key="4">
    <source>
        <dbReference type="Google" id="ProtNLM"/>
    </source>
</evidence>
<name>A0A942UX05_9FIRM</name>
<organism evidence="2 3">
    <name type="scientific">Anaeromonas frigoriresistens</name>
    <dbReference type="NCBI Taxonomy" id="2683708"/>
    <lineage>
        <taxon>Bacteria</taxon>
        <taxon>Bacillati</taxon>
        <taxon>Bacillota</taxon>
        <taxon>Tissierellia</taxon>
        <taxon>Tissierellales</taxon>
        <taxon>Thermohalobacteraceae</taxon>
        <taxon>Anaeromonas</taxon>
    </lineage>
</organism>
<reference evidence="2" key="1">
    <citation type="submission" date="2019-12" db="EMBL/GenBank/DDBJ databases">
        <title>Clostridiaceae gen. nov. sp. nov., isolated from sediment in Xinjiang, China.</title>
        <authorList>
            <person name="Zhang R."/>
        </authorList>
    </citation>
    <scope>NUCLEOTIDE SEQUENCE</scope>
    <source>
        <strain evidence="2">D2Q-11</strain>
    </source>
</reference>
<gene>
    <name evidence="2" type="ORF">GOQ27_07750</name>
</gene>
<keyword evidence="1" id="KW-0472">Membrane</keyword>
<accession>A0A942UX05</accession>
<proteinExistence type="predicted"/>
<evidence type="ECO:0000313" key="3">
    <source>
        <dbReference type="Proteomes" id="UP000724672"/>
    </source>
</evidence>
<dbReference type="EMBL" id="WSFT01000031">
    <property type="protein sequence ID" value="MBS4538354.1"/>
    <property type="molecule type" value="Genomic_DNA"/>
</dbReference>
<evidence type="ECO:0000256" key="1">
    <source>
        <dbReference type="SAM" id="Phobius"/>
    </source>
</evidence>
<evidence type="ECO:0000313" key="2">
    <source>
        <dbReference type="EMBL" id="MBS4538354.1"/>
    </source>
</evidence>
<dbReference type="Proteomes" id="UP000724672">
    <property type="component" value="Unassembled WGS sequence"/>
</dbReference>
<dbReference type="RefSeq" id="WP_203366279.1">
    <property type="nucleotide sequence ID" value="NZ_WSFT01000031.1"/>
</dbReference>
<dbReference type="AlphaFoldDB" id="A0A942UX05"/>
<comment type="caution">
    <text evidence="2">The sequence shown here is derived from an EMBL/GenBank/DDBJ whole genome shotgun (WGS) entry which is preliminary data.</text>
</comment>
<keyword evidence="3" id="KW-1185">Reference proteome</keyword>